<evidence type="ECO:0000313" key="3">
    <source>
        <dbReference type="Proteomes" id="UP000054217"/>
    </source>
</evidence>
<sequence>MFSGSPPQAVEGPPTDFQRLTPGYTVCLDELFDERTGRFLGVQLYEEKSTEVAVMNTKQTDLTLSLSNSLDKKASLLDIQASFPLDARGGIVKVEGSTSYLSDAKRNSQARPWILVLKVRTKECRLILSEKGMVTNVLDVVKTKYIAEKRATHFVSSIVYGGDK</sequence>
<dbReference type="InterPro" id="IPR052090">
    <property type="entry name" value="Cytolytic_pore-forming_toxin"/>
</dbReference>
<reference evidence="3" key="2">
    <citation type="submission" date="2015-01" db="EMBL/GenBank/DDBJ databases">
        <title>Evolutionary Origins and Diversification of the Mycorrhizal Mutualists.</title>
        <authorList>
            <consortium name="DOE Joint Genome Institute"/>
            <consortium name="Mycorrhizal Genomics Consortium"/>
            <person name="Kohler A."/>
            <person name="Kuo A."/>
            <person name="Nagy L.G."/>
            <person name="Floudas D."/>
            <person name="Copeland A."/>
            <person name="Barry K.W."/>
            <person name="Cichocki N."/>
            <person name="Veneault-Fourrey C."/>
            <person name="LaButti K."/>
            <person name="Lindquist E.A."/>
            <person name="Lipzen A."/>
            <person name="Lundell T."/>
            <person name="Morin E."/>
            <person name="Murat C."/>
            <person name="Riley R."/>
            <person name="Ohm R."/>
            <person name="Sun H."/>
            <person name="Tunlid A."/>
            <person name="Henrissat B."/>
            <person name="Grigoriev I.V."/>
            <person name="Hibbett D.S."/>
            <person name="Martin F."/>
        </authorList>
    </citation>
    <scope>NUCLEOTIDE SEQUENCE [LARGE SCALE GENOMIC DNA]</scope>
    <source>
        <strain evidence="3">Marx 270</strain>
    </source>
</reference>
<accession>A0A0C3P9R7</accession>
<gene>
    <name evidence="2" type="ORF">M404DRAFT_1000461</name>
    <name evidence="1" type="ORF">M404DRAFT_1009323</name>
</gene>
<dbReference type="PANTHER" id="PTHR31594">
    <property type="entry name" value="AIG1-TYPE G DOMAIN-CONTAINING PROTEIN"/>
    <property type="match status" value="1"/>
</dbReference>
<dbReference type="EMBL" id="KN832335">
    <property type="protein sequence ID" value="KIN92853.1"/>
    <property type="molecule type" value="Genomic_DNA"/>
</dbReference>
<reference evidence="2" key="3">
    <citation type="submission" date="2015-02" db="EMBL/GenBank/DDBJ databases">
        <title>Evolutionary Origins and Diversification of the Mycorrhizal Mutualists.</title>
        <authorList>
            <consortium name="DOE Joint Genome Institute"/>
            <consortium name="Mycorrhizal Genomics Consortium"/>
            <person name="Kohler A."/>
            <person name="Kuo A."/>
            <person name="Nagy L.G."/>
            <person name="Floudas D."/>
            <person name="Copeland A."/>
            <person name="Barry K.W."/>
            <person name="Cichocki N."/>
            <person name="Veneault-Fourrey C."/>
            <person name="LaButti K."/>
            <person name="Lindquist E.A."/>
            <person name="Lipzen A."/>
            <person name="Lundell T."/>
            <person name="Morin E."/>
            <person name="Murat C."/>
            <person name="Riley R."/>
            <person name="Ohm R."/>
            <person name="Sun H."/>
            <person name="Tunlid A."/>
            <person name="Henrissat B."/>
            <person name="Grigoriev I.V."/>
            <person name="Hibbett D.S."/>
            <person name="Martin F."/>
        </authorList>
    </citation>
    <scope>NUCLEOTIDE SEQUENCE</scope>
    <source>
        <strain evidence="2 3">Marx 270</strain>
    </source>
</reference>
<dbReference type="Proteomes" id="UP000054217">
    <property type="component" value="Unassembled WGS sequence"/>
</dbReference>
<name>A0A0C3P9R7_PISTI</name>
<dbReference type="STRING" id="870435.A0A0C3P9R7"/>
<organism evidence="2 3">
    <name type="scientific">Pisolithus tinctorius Marx 270</name>
    <dbReference type="NCBI Taxonomy" id="870435"/>
    <lineage>
        <taxon>Eukaryota</taxon>
        <taxon>Fungi</taxon>
        <taxon>Dikarya</taxon>
        <taxon>Basidiomycota</taxon>
        <taxon>Agaricomycotina</taxon>
        <taxon>Agaricomycetes</taxon>
        <taxon>Agaricomycetidae</taxon>
        <taxon>Boletales</taxon>
        <taxon>Sclerodermatineae</taxon>
        <taxon>Pisolithaceae</taxon>
        <taxon>Pisolithus</taxon>
    </lineage>
</organism>
<dbReference type="OrthoDB" id="8954335at2759"/>
<evidence type="ECO:0000313" key="1">
    <source>
        <dbReference type="EMBL" id="KIN92853.1"/>
    </source>
</evidence>
<dbReference type="AlphaFoldDB" id="A0A0C3P9R7"/>
<dbReference type="HOGENOM" id="CLU_1619707_0_0_1"/>
<evidence type="ECO:0000313" key="2">
    <source>
        <dbReference type="EMBL" id="KIO04601.1"/>
    </source>
</evidence>
<keyword evidence="3" id="KW-1185">Reference proteome</keyword>
<dbReference type="PANTHER" id="PTHR31594:SF14">
    <property type="entry name" value="FIBRONECTIN TYPE-III DOMAIN-CONTAINING PROTEIN"/>
    <property type="match status" value="1"/>
</dbReference>
<reference evidence="2 3" key="1">
    <citation type="submission" date="2014-04" db="EMBL/GenBank/DDBJ databases">
        <authorList>
            <consortium name="DOE Joint Genome Institute"/>
            <person name="Kuo A."/>
            <person name="Kohler A."/>
            <person name="Costa M.D."/>
            <person name="Nagy L.G."/>
            <person name="Floudas D."/>
            <person name="Copeland A."/>
            <person name="Barry K.W."/>
            <person name="Cichocki N."/>
            <person name="Veneault-Fourrey C."/>
            <person name="LaButti K."/>
            <person name="Lindquist E.A."/>
            <person name="Lipzen A."/>
            <person name="Lundell T."/>
            <person name="Morin E."/>
            <person name="Murat C."/>
            <person name="Sun H."/>
            <person name="Tunlid A."/>
            <person name="Henrissat B."/>
            <person name="Grigoriev I.V."/>
            <person name="Hibbett D.S."/>
            <person name="Martin F."/>
            <person name="Nordberg H.P."/>
            <person name="Cantor M.N."/>
            <person name="Hua S.X."/>
        </authorList>
    </citation>
    <scope>NUCLEOTIDE SEQUENCE [LARGE SCALE GENOMIC DNA]</scope>
    <source>
        <strain evidence="2 3">Marx 270</strain>
    </source>
</reference>
<protein>
    <submittedName>
        <fullName evidence="2">Uncharacterized protein</fullName>
    </submittedName>
</protein>
<proteinExistence type="predicted"/>
<dbReference type="EMBL" id="KN831970">
    <property type="protein sequence ID" value="KIO04601.1"/>
    <property type="molecule type" value="Genomic_DNA"/>
</dbReference>